<dbReference type="AlphaFoldDB" id="A0A9P5C3G4"/>
<keyword evidence="2" id="KW-1185">Reference proteome</keyword>
<dbReference type="EMBL" id="SWKV01000008">
    <property type="protein sequence ID" value="KAF3044717.1"/>
    <property type="molecule type" value="Genomic_DNA"/>
</dbReference>
<comment type="caution">
    <text evidence="1">The sequence shown here is derived from an EMBL/GenBank/DDBJ whole genome shotgun (WGS) entry which is preliminary data.</text>
</comment>
<evidence type="ECO:0000313" key="2">
    <source>
        <dbReference type="Proteomes" id="UP000758155"/>
    </source>
</evidence>
<gene>
    <name evidence="1" type="ORF">E8E12_009687</name>
</gene>
<reference evidence="1" key="1">
    <citation type="submission" date="2019-04" db="EMBL/GenBank/DDBJ databases">
        <title>Sequencing of skin fungus with MAO and IRED activity.</title>
        <authorList>
            <person name="Marsaioli A.J."/>
            <person name="Bonatto J.M.C."/>
            <person name="Reis Junior O."/>
        </authorList>
    </citation>
    <scope>NUCLEOTIDE SEQUENCE</scope>
    <source>
        <strain evidence="1">28M1</strain>
    </source>
</reference>
<accession>A0A9P5C3G4</accession>
<dbReference type="OrthoDB" id="3692311at2759"/>
<name>A0A9P5C3G4_9PLEO</name>
<proteinExistence type="predicted"/>
<organism evidence="1 2">
    <name type="scientific">Didymella heteroderae</name>
    <dbReference type="NCBI Taxonomy" id="1769908"/>
    <lineage>
        <taxon>Eukaryota</taxon>
        <taxon>Fungi</taxon>
        <taxon>Dikarya</taxon>
        <taxon>Ascomycota</taxon>
        <taxon>Pezizomycotina</taxon>
        <taxon>Dothideomycetes</taxon>
        <taxon>Pleosporomycetidae</taxon>
        <taxon>Pleosporales</taxon>
        <taxon>Pleosporineae</taxon>
        <taxon>Didymellaceae</taxon>
        <taxon>Didymella</taxon>
    </lineage>
</organism>
<dbReference type="Proteomes" id="UP000758155">
    <property type="component" value="Unassembled WGS sequence"/>
</dbReference>
<evidence type="ECO:0000313" key="1">
    <source>
        <dbReference type="EMBL" id="KAF3044717.1"/>
    </source>
</evidence>
<protein>
    <submittedName>
        <fullName evidence="1">Uncharacterized protein</fullName>
    </submittedName>
</protein>
<sequence length="516" mass="57278">MGIGDSVKTHPWSFVYMVHSGYGEGFPTAWNNSQPKELLNAIFNGAIVAPATVRATPRDLWGNVKIPRIEHYERLNTTNKDKDGWFSTKDGVANSYTSIIGIPIELGVNASGYINHTMSIHTPYLYVNCKLNATSGYQSQIQGRPKDPLFKNGTRAYNSTQETKPIDPDFAQQFVGTAAGIFTQKSRTDVDLRDLKPLTLRYAANTRKEDRDFTLTCQVTGSYAETEVICPRSSTCAATRVRRSKLSQLPANWTFLDAHQENLGLLGNFLNSSASEENKVNLIDRYLSDPSMKINPSNLDYVEKRTSEENYSIRLGQLLNSYFTASNGLYAITGGIGVNNSNDTVYRWDSNQSFIPERRDGKRGLQGPFWNETDNTLSFNFTGETTMKAKVWTVEGSRSTLTQTIIAQRPWVAALSIASNVLILASLISPLVHHFLIKGPEVMVNISGLAARNNPHIPLPEGGTFLEASDRARMLKRVQVRFGDCESKASVGNLVIGAVDTNELAIARIKRGRIYE</sequence>